<feature type="transmembrane region" description="Helical" evidence="7">
    <location>
        <begin position="349"/>
        <end position="371"/>
    </location>
</feature>
<protein>
    <submittedName>
        <fullName evidence="10">Aa_trans domain-containing protein</fullName>
    </submittedName>
</protein>
<evidence type="ECO:0000256" key="3">
    <source>
        <dbReference type="ARBA" id="ARBA00022989"/>
    </source>
</evidence>
<evidence type="ECO:0000313" key="10">
    <source>
        <dbReference type="WBParaSite" id="GPLIN_000770800"/>
    </source>
</evidence>
<keyword evidence="5" id="KW-0325">Glycoprotein</keyword>
<feature type="transmembrane region" description="Helical" evidence="7">
    <location>
        <begin position="471"/>
        <end position="494"/>
    </location>
</feature>
<organism evidence="9 10">
    <name type="scientific">Globodera pallida</name>
    <name type="common">Potato cyst nematode worm</name>
    <name type="synonym">Heterodera pallida</name>
    <dbReference type="NCBI Taxonomy" id="36090"/>
    <lineage>
        <taxon>Eukaryota</taxon>
        <taxon>Metazoa</taxon>
        <taxon>Ecdysozoa</taxon>
        <taxon>Nematoda</taxon>
        <taxon>Chromadorea</taxon>
        <taxon>Rhabditida</taxon>
        <taxon>Tylenchina</taxon>
        <taxon>Tylenchomorpha</taxon>
        <taxon>Tylenchoidea</taxon>
        <taxon>Heteroderidae</taxon>
        <taxon>Heteroderinae</taxon>
        <taxon>Globodera</taxon>
    </lineage>
</organism>
<evidence type="ECO:0000256" key="1">
    <source>
        <dbReference type="ARBA" id="ARBA00004141"/>
    </source>
</evidence>
<dbReference type="PANTHER" id="PTHR16189:SF0">
    <property type="entry name" value="TRANSMEMBRANE PROTEIN 104"/>
    <property type="match status" value="1"/>
</dbReference>
<accession>A0A183C4B4</accession>
<sequence length="547" mass="59971">MADDSVLTGQTFSATVGLLYVFNLIVGTGALALPRAFQTAGYLLGLILLLVSAFTSYVCATFVLESMAIANCVLRKAPPREQLHEGSIVVEEDVPSSADGEMSEVRVGSVVVVTDGATQHRFSFPSAMPGSDQQQLAHQFIADRHQQPINSDYDISMRVEISEMAHLFLGQSGTVFSYLVLTVYLFGDLAVTSPQIVLDALCFSECLFCRDQFEHSILMGMTRTKWLQLATTLSRWTAFLLMIVLATIQLIHNGPKGSPEPANLHGFGSLFGVAVYAFMCHHSIPGLITPIRNKDNLSAKLTSVYALVYLFYCAISMTGSFTFENVQDIYTINFLHDDQTGGLLKLIDYFLALFPVFVLTSSYVIVAITLCNNIRVLGTLLDRCKRVGGVDRMLNRANTSAVGEEREALLGDFPNTPHQMDNNSSHLPHFSPLATLSLPHSLLYKFKHFGIPFLVVALPALISFVTDNVLLLASITGSFPGVGVQFVLPAFLILGARRTLSARLGGLSSVPVHLRSPFVHWLWPVAILAWACFCELPNVPETLMARR</sequence>
<feature type="domain" description="Amino acid transporter transmembrane" evidence="8">
    <location>
        <begin position="12"/>
        <end position="64"/>
    </location>
</feature>
<evidence type="ECO:0000256" key="5">
    <source>
        <dbReference type="ARBA" id="ARBA00023180"/>
    </source>
</evidence>
<dbReference type="PANTHER" id="PTHR16189">
    <property type="entry name" value="TRANSMEMBRANE PROTEIN 104-RELATED"/>
    <property type="match status" value="1"/>
</dbReference>
<reference evidence="9" key="1">
    <citation type="submission" date="2013-12" db="EMBL/GenBank/DDBJ databases">
        <authorList>
            <person name="Aslett M."/>
        </authorList>
    </citation>
    <scope>NUCLEOTIDE SEQUENCE [LARGE SCALE GENOMIC DNA]</scope>
    <source>
        <strain evidence="9">Lindley</strain>
    </source>
</reference>
<feature type="domain" description="Amino acid transporter transmembrane" evidence="8">
    <location>
        <begin position="240"/>
        <end position="499"/>
    </location>
</feature>
<dbReference type="Proteomes" id="UP000050741">
    <property type="component" value="Unassembled WGS sequence"/>
</dbReference>
<dbReference type="WBParaSite" id="GPLIN_000770800">
    <property type="protein sequence ID" value="GPLIN_000770800"/>
    <property type="gene ID" value="GPLIN_000770800"/>
</dbReference>
<evidence type="ECO:0000256" key="4">
    <source>
        <dbReference type="ARBA" id="ARBA00023136"/>
    </source>
</evidence>
<evidence type="ECO:0000313" key="9">
    <source>
        <dbReference type="Proteomes" id="UP000050741"/>
    </source>
</evidence>
<proteinExistence type="inferred from homology"/>
<keyword evidence="2 7" id="KW-0812">Transmembrane</keyword>
<dbReference type="GO" id="GO:0016020">
    <property type="term" value="C:membrane"/>
    <property type="evidence" value="ECO:0007669"/>
    <property type="project" value="UniProtKB-SubCell"/>
</dbReference>
<evidence type="ECO:0000256" key="6">
    <source>
        <dbReference type="ARBA" id="ARBA00038166"/>
    </source>
</evidence>
<dbReference type="AlphaFoldDB" id="A0A183C4B4"/>
<comment type="subcellular location">
    <subcellularLocation>
        <location evidence="1">Membrane</location>
        <topology evidence="1">Multi-pass membrane protein</topology>
    </subcellularLocation>
</comment>
<keyword evidence="3 7" id="KW-1133">Transmembrane helix</keyword>
<feature type="transmembrane region" description="Helical" evidence="7">
    <location>
        <begin position="233"/>
        <end position="252"/>
    </location>
</feature>
<name>A0A183C4B4_GLOPA</name>
<feature type="transmembrane region" description="Helical" evidence="7">
    <location>
        <begin position="164"/>
        <end position="186"/>
    </location>
</feature>
<evidence type="ECO:0000256" key="7">
    <source>
        <dbReference type="SAM" id="Phobius"/>
    </source>
</evidence>
<feature type="transmembrane region" description="Helical" evidence="7">
    <location>
        <begin position="40"/>
        <end position="64"/>
    </location>
</feature>
<comment type="similarity">
    <text evidence="6">Belongs to the TMEM104 family.</text>
</comment>
<feature type="transmembrane region" description="Helical" evidence="7">
    <location>
        <begin position="446"/>
        <end position="465"/>
    </location>
</feature>
<reference evidence="10" key="3">
    <citation type="submission" date="2016-06" db="UniProtKB">
        <authorList>
            <consortium name="WormBaseParasite"/>
        </authorList>
    </citation>
    <scope>IDENTIFICATION</scope>
</reference>
<evidence type="ECO:0000256" key="2">
    <source>
        <dbReference type="ARBA" id="ARBA00022692"/>
    </source>
</evidence>
<dbReference type="InterPro" id="IPR013057">
    <property type="entry name" value="AA_transpt_TM"/>
</dbReference>
<feature type="transmembrane region" description="Helical" evidence="7">
    <location>
        <begin position="304"/>
        <end position="323"/>
    </location>
</feature>
<feature type="transmembrane region" description="Helical" evidence="7">
    <location>
        <begin position="264"/>
        <end position="284"/>
    </location>
</feature>
<feature type="transmembrane region" description="Helical" evidence="7">
    <location>
        <begin position="12"/>
        <end position="33"/>
    </location>
</feature>
<reference evidence="9" key="2">
    <citation type="submission" date="2014-05" db="EMBL/GenBank/DDBJ databases">
        <title>The genome and life-stage specific transcriptomes of Globodera pallida elucidate key aspects of plant parasitism by a cyst nematode.</title>
        <authorList>
            <person name="Cotton J.A."/>
            <person name="Lilley C.J."/>
            <person name="Jones L.M."/>
            <person name="Kikuchi T."/>
            <person name="Reid A.J."/>
            <person name="Thorpe P."/>
            <person name="Tsai I.J."/>
            <person name="Beasley H."/>
            <person name="Blok V."/>
            <person name="Cock P.J.A."/>
            <person name="Van den Akker S.E."/>
            <person name="Holroyd N."/>
            <person name="Hunt M."/>
            <person name="Mantelin S."/>
            <person name="Naghra H."/>
            <person name="Pain A."/>
            <person name="Palomares-Rius J.E."/>
            <person name="Zarowiecki M."/>
            <person name="Berriman M."/>
            <person name="Jones J.T."/>
            <person name="Urwin P.E."/>
        </authorList>
    </citation>
    <scope>NUCLEOTIDE SEQUENCE [LARGE SCALE GENOMIC DNA]</scope>
    <source>
        <strain evidence="9">Lindley</strain>
    </source>
</reference>
<keyword evidence="9" id="KW-1185">Reference proteome</keyword>
<dbReference type="Pfam" id="PF01490">
    <property type="entry name" value="Aa_trans"/>
    <property type="match status" value="2"/>
</dbReference>
<keyword evidence="4 7" id="KW-0472">Membrane</keyword>
<evidence type="ECO:0000259" key="8">
    <source>
        <dbReference type="Pfam" id="PF01490"/>
    </source>
</evidence>